<sequence length="1099" mass="125734">MATNSLSNDILRAWQRIEFFQPYTLERKDKSLLIPLKQLQHLGDNALPWLSAELRRQHEISPTASFTLHIGLFEKSLASTISQDIFGPNDGNDAEECEQRLNQEGTTCFAKVQLNPEGVPTLDKLSVSSLPWALGHLRKQRFQQLESSIFSDDCQHLINTLLNFRATLKPIREKGLGILRAEDILKLLTTHLVTWADFEPQWQYAVQIDWFKGSNDSPEISLEEESDGIEEELSENDKTLALPILNSFFFEDIENAIAAIKRKEPCNPLKTYLSRNMPRNPDLYSQEGLELIINKLHPTRMPQGRWPSEPGHAMSLMQQFAINTAVEELSKGGLLSVNGPPGTGKTTLLRDLVAHNIVERAKVLSSFNQVDDTLDNQGFIRPELTGYEMVMASSNNAAVENISKELPQKKSLAEEFRSLDYLAPVANQIAAQSRPKKEHKRDKNGEGKERDYYLFRPLEEKNQCWGIISAALGKKANREKFTQRLFIDEHFLRETLAETSRPADENFLSLWRNWKTQPNKASFADAKKHFIECLKQTEELQQQLVLYANILAKQPDNSLDTLSITRLQTEKLCDEYSDGLKQLEAERDLLEKRVHHASQQQKIIENDAPGWLTHLINRKHVQAYQEVLRKSQYQLVTLTASLVKNAQEIAEQRKQLNGIEIKKRNIQRNIALITQQQADEELERLKLQQRFPDITLPDSDKRIDDSALQRTAFWQNEQINRQRSVLFIAAVKLHQAWFYEALGINRFRSNIMNLGSFLASPHTEITPLRWWQILFMLVPVVSTTFASVGRMFHGVKSEELGWLMIDEAGQASPQQAVGAIWRAKRVLVVGDPLQIEPVFTTSPALVRHLCQNILHEHAEDWNPGKLSIQQVADRVNHWGCELNVMNHQVWIGIPLWVHRRCIEPMFSLANKMAYDNRMIHGLSDDKICSQRVNGAVENHWLASVGGLGEKQYRDSHGKSLLKLLDRLLSENVAIQTIYIITPFKAVKTALLDLLEQRDLKVWQQYSPLIKRKEIKEWQKNCVGTVHTFQGKENDIVIFVLGCDEQDAGGAKWASSKPNLLNVALTRAKKHIFVIGDPKVWLQLPWFGEVARALPINRLM</sequence>
<keyword evidence="5" id="KW-0175">Coiled coil</keyword>
<keyword evidence="2" id="KW-0378">Hydrolase</keyword>
<dbReference type="InterPro" id="IPR050534">
    <property type="entry name" value="Coronavir_polyprotein_1ab"/>
</dbReference>
<evidence type="ECO:0000313" key="7">
    <source>
        <dbReference type="EMBL" id="CNF76982.1"/>
    </source>
</evidence>
<evidence type="ECO:0000256" key="4">
    <source>
        <dbReference type="ARBA" id="ARBA00022840"/>
    </source>
</evidence>
<dbReference type="GO" id="GO:0043139">
    <property type="term" value="F:5'-3' DNA helicase activity"/>
    <property type="evidence" value="ECO:0007669"/>
    <property type="project" value="TreeGrafter"/>
</dbReference>
<evidence type="ECO:0000256" key="5">
    <source>
        <dbReference type="SAM" id="Coils"/>
    </source>
</evidence>
<dbReference type="AlphaFoldDB" id="A0A9P1PVS4"/>
<dbReference type="GO" id="GO:0016787">
    <property type="term" value="F:hydrolase activity"/>
    <property type="evidence" value="ECO:0007669"/>
    <property type="project" value="UniProtKB-KW"/>
</dbReference>
<keyword evidence="4" id="KW-0067">ATP-binding</keyword>
<reference evidence="7 8" key="1">
    <citation type="submission" date="2015-03" db="EMBL/GenBank/DDBJ databases">
        <authorList>
            <consortium name="Pathogen Informatics"/>
            <person name="Murphy D."/>
        </authorList>
    </citation>
    <scope>NUCLEOTIDE SEQUENCE [LARGE SCALE GENOMIC DNA]</scope>
    <source>
        <strain evidence="7 8">IP27818</strain>
    </source>
</reference>
<evidence type="ECO:0000259" key="6">
    <source>
        <dbReference type="Pfam" id="PF13087"/>
    </source>
</evidence>
<evidence type="ECO:0000256" key="3">
    <source>
        <dbReference type="ARBA" id="ARBA00022806"/>
    </source>
</evidence>
<dbReference type="InterPro" id="IPR041679">
    <property type="entry name" value="DNA2/NAM7-like_C"/>
</dbReference>
<feature type="domain" description="DNA2/NAM7 helicase-like C-terminal" evidence="6">
    <location>
        <begin position="956"/>
        <end position="1077"/>
    </location>
</feature>
<gene>
    <name evidence="7" type="ORF">ERS137939_02363</name>
</gene>
<dbReference type="PANTHER" id="PTHR43788">
    <property type="entry name" value="DNA2/NAM7 HELICASE FAMILY MEMBER"/>
    <property type="match status" value="1"/>
</dbReference>
<proteinExistence type="predicted"/>
<dbReference type="SUPFAM" id="SSF52540">
    <property type="entry name" value="P-loop containing nucleoside triphosphate hydrolases"/>
    <property type="match status" value="1"/>
</dbReference>
<name>A0A9P1PVS4_YEREN</name>
<keyword evidence="3 7" id="KW-0347">Helicase</keyword>
<evidence type="ECO:0000313" key="8">
    <source>
        <dbReference type="Proteomes" id="UP000041356"/>
    </source>
</evidence>
<evidence type="ECO:0000256" key="1">
    <source>
        <dbReference type="ARBA" id="ARBA00022741"/>
    </source>
</evidence>
<dbReference type="RefSeq" id="WP_050131186.1">
    <property type="nucleotide sequence ID" value="NZ_CPZF01000005.1"/>
</dbReference>
<comment type="caution">
    <text evidence="7">The sequence shown here is derived from an EMBL/GenBank/DDBJ whole genome shotgun (WGS) entry which is preliminary data.</text>
</comment>
<accession>A0A9P1PVS4</accession>
<feature type="coiled-coil region" evidence="5">
    <location>
        <begin position="566"/>
        <end position="600"/>
    </location>
</feature>
<keyword evidence="1" id="KW-0547">Nucleotide-binding</keyword>
<dbReference type="Pfam" id="PF13087">
    <property type="entry name" value="AAA_12"/>
    <property type="match status" value="1"/>
</dbReference>
<organism evidence="7 8">
    <name type="scientific">Yersinia enterocolitica</name>
    <dbReference type="NCBI Taxonomy" id="630"/>
    <lineage>
        <taxon>Bacteria</taxon>
        <taxon>Pseudomonadati</taxon>
        <taxon>Pseudomonadota</taxon>
        <taxon>Gammaproteobacteria</taxon>
        <taxon>Enterobacterales</taxon>
        <taxon>Yersiniaceae</taxon>
        <taxon>Yersinia</taxon>
    </lineage>
</organism>
<dbReference type="EMBL" id="CPZF01000005">
    <property type="protein sequence ID" value="CNF76982.1"/>
    <property type="molecule type" value="Genomic_DNA"/>
</dbReference>
<dbReference type="Proteomes" id="UP000041356">
    <property type="component" value="Unassembled WGS sequence"/>
</dbReference>
<dbReference type="GO" id="GO:0005524">
    <property type="term" value="F:ATP binding"/>
    <property type="evidence" value="ECO:0007669"/>
    <property type="project" value="UniProtKB-KW"/>
</dbReference>
<dbReference type="InterPro" id="IPR027417">
    <property type="entry name" value="P-loop_NTPase"/>
</dbReference>
<protein>
    <submittedName>
        <fullName evidence="7">DNA helicase</fullName>
    </submittedName>
</protein>
<dbReference type="PANTHER" id="PTHR43788:SF8">
    <property type="entry name" value="DNA-BINDING PROTEIN SMUBP-2"/>
    <property type="match status" value="1"/>
</dbReference>
<evidence type="ECO:0000256" key="2">
    <source>
        <dbReference type="ARBA" id="ARBA00022801"/>
    </source>
</evidence>
<dbReference type="Gene3D" id="3.40.50.300">
    <property type="entry name" value="P-loop containing nucleotide triphosphate hydrolases"/>
    <property type="match status" value="3"/>
</dbReference>